<organism evidence="1">
    <name type="scientific">Arundo donax</name>
    <name type="common">Giant reed</name>
    <name type="synonym">Donax arundinaceus</name>
    <dbReference type="NCBI Taxonomy" id="35708"/>
    <lineage>
        <taxon>Eukaryota</taxon>
        <taxon>Viridiplantae</taxon>
        <taxon>Streptophyta</taxon>
        <taxon>Embryophyta</taxon>
        <taxon>Tracheophyta</taxon>
        <taxon>Spermatophyta</taxon>
        <taxon>Magnoliopsida</taxon>
        <taxon>Liliopsida</taxon>
        <taxon>Poales</taxon>
        <taxon>Poaceae</taxon>
        <taxon>PACMAD clade</taxon>
        <taxon>Arundinoideae</taxon>
        <taxon>Arundineae</taxon>
        <taxon>Arundo</taxon>
    </lineage>
</organism>
<name>A0A0A9DXG0_ARUDO</name>
<reference evidence="1" key="2">
    <citation type="journal article" date="2015" name="Data Brief">
        <title>Shoot transcriptome of the giant reed, Arundo donax.</title>
        <authorList>
            <person name="Barrero R.A."/>
            <person name="Guerrero F.D."/>
            <person name="Moolhuijzen P."/>
            <person name="Goolsby J.A."/>
            <person name="Tidwell J."/>
            <person name="Bellgard S.E."/>
            <person name="Bellgard M.I."/>
        </authorList>
    </citation>
    <scope>NUCLEOTIDE SEQUENCE</scope>
    <source>
        <tissue evidence="1">Shoot tissue taken approximately 20 cm above the soil surface</tissue>
    </source>
</reference>
<dbReference type="AlphaFoldDB" id="A0A0A9DXG0"/>
<reference evidence="1" key="1">
    <citation type="submission" date="2014-09" db="EMBL/GenBank/DDBJ databases">
        <authorList>
            <person name="Magalhaes I.L.F."/>
            <person name="Oliveira U."/>
            <person name="Santos F.R."/>
            <person name="Vidigal T.H.D.A."/>
            <person name="Brescovit A.D."/>
            <person name="Santos A.J."/>
        </authorList>
    </citation>
    <scope>NUCLEOTIDE SEQUENCE</scope>
    <source>
        <tissue evidence="1">Shoot tissue taken approximately 20 cm above the soil surface</tissue>
    </source>
</reference>
<proteinExistence type="predicted"/>
<sequence>MARSSEAPRICSKFKAENLGLSNSMSSWLPSSMFRIIAAKSSSDSSPSPKISCSSSCFSKILAFFSSSFASASRPSRFSNKACLFRALT</sequence>
<evidence type="ECO:0000313" key="1">
    <source>
        <dbReference type="EMBL" id="JAD93239.1"/>
    </source>
</evidence>
<accession>A0A0A9DXG0</accession>
<protein>
    <submittedName>
        <fullName evidence="1">Uncharacterized protein</fullName>
    </submittedName>
</protein>
<dbReference type="EMBL" id="GBRH01204656">
    <property type="protein sequence ID" value="JAD93239.1"/>
    <property type="molecule type" value="Transcribed_RNA"/>
</dbReference>